<gene>
    <name evidence="3" type="ORF">VT52_033770</name>
</gene>
<proteinExistence type="predicted"/>
<protein>
    <submittedName>
        <fullName evidence="3">ATP-binding protein</fullName>
    </submittedName>
</protein>
<dbReference type="CDD" id="cd16936">
    <property type="entry name" value="HATPase_RsbW-like"/>
    <property type="match status" value="1"/>
</dbReference>
<dbReference type="OrthoDB" id="3211521at2"/>
<feature type="domain" description="Histidine kinase/HSP90-like ATPase" evidence="2">
    <location>
        <begin position="18"/>
        <end position="122"/>
    </location>
</feature>
<dbReference type="EMBL" id="LBDA02000119">
    <property type="protein sequence ID" value="OIK23221.1"/>
    <property type="molecule type" value="Genomic_DNA"/>
</dbReference>
<keyword evidence="1" id="KW-0808">Transferase</keyword>
<keyword evidence="1" id="KW-0723">Serine/threonine-protein kinase</keyword>
<sequence length="216" mass="23754">MSCIICVPRKPWSLPFIAVPREVAVLRRILRLHLDVWQVPEVVDVAQVCVSELASNVITHVGLETPATLAVSMNGSYLRVEVHDPDPRALPTLVQPQLDSEAGRGMVLIDVMADRWGIELHADRKVTWCEMATELPLTCVHAARPLIAAVDDLLNSYRAKRGAGLAGAESEPLALVAAEEAAIDIIADLLRWMQAHGRDADEVLDRAQTYFEAQAR</sequence>
<dbReference type="PANTHER" id="PTHR35526">
    <property type="entry name" value="ANTI-SIGMA-F FACTOR RSBW-RELATED"/>
    <property type="match status" value="1"/>
</dbReference>
<evidence type="ECO:0000313" key="3">
    <source>
        <dbReference type="EMBL" id="OIK23221.1"/>
    </source>
</evidence>
<keyword evidence="3" id="KW-0547">Nucleotide-binding</keyword>
<accession>A0A1J4PQN1</accession>
<dbReference type="GO" id="GO:0004674">
    <property type="term" value="F:protein serine/threonine kinase activity"/>
    <property type="evidence" value="ECO:0007669"/>
    <property type="project" value="UniProtKB-KW"/>
</dbReference>
<dbReference type="Pfam" id="PF13581">
    <property type="entry name" value="HATPase_c_2"/>
    <property type="match status" value="1"/>
</dbReference>
<dbReference type="AlphaFoldDB" id="A0A1J4PQN1"/>
<dbReference type="GO" id="GO:0005524">
    <property type="term" value="F:ATP binding"/>
    <property type="evidence" value="ECO:0007669"/>
    <property type="project" value="UniProtKB-KW"/>
</dbReference>
<dbReference type="InterPro" id="IPR050267">
    <property type="entry name" value="Anti-sigma-factor_SerPK"/>
</dbReference>
<dbReference type="PANTHER" id="PTHR35526:SF3">
    <property type="entry name" value="ANTI-SIGMA-F FACTOR RSBW"/>
    <property type="match status" value="1"/>
</dbReference>
<organism evidence="3 4">
    <name type="scientific">Streptomyces malaysiense</name>
    <dbReference type="NCBI Taxonomy" id="1428626"/>
    <lineage>
        <taxon>Bacteria</taxon>
        <taxon>Bacillati</taxon>
        <taxon>Actinomycetota</taxon>
        <taxon>Actinomycetes</taxon>
        <taxon>Kitasatosporales</taxon>
        <taxon>Streptomycetaceae</taxon>
        <taxon>Streptomyces</taxon>
    </lineage>
</organism>
<dbReference type="Proteomes" id="UP000034838">
    <property type="component" value="Unassembled WGS sequence"/>
</dbReference>
<dbReference type="InterPro" id="IPR003594">
    <property type="entry name" value="HATPase_dom"/>
</dbReference>
<evidence type="ECO:0000313" key="4">
    <source>
        <dbReference type="Proteomes" id="UP000034838"/>
    </source>
</evidence>
<keyword evidence="3" id="KW-0067">ATP-binding</keyword>
<dbReference type="Gene3D" id="3.30.565.10">
    <property type="entry name" value="Histidine kinase-like ATPase, C-terminal domain"/>
    <property type="match status" value="1"/>
</dbReference>
<name>A0A1J4PQN1_9ACTN</name>
<keyword evidence="1" id="KW-0418">Kinase</keyword>
<dbReference type="InterPro" id="IPR036890">
    <property type="entry name" value="HATPase_C_sf"/>
</dbReference>
<dbReference type="RefSeq" id="WP_046428229.1">
    <property type="nucleotide sequence ID" value="NZ_LBDA02000119.1"/>
</dbReference>
<evidence type="ECO:0000259" key="2">
    <source>
        <dbReference type="Pfam" id="PF13581"/>
    </source>
</evidence>
<comment type="caution">
    <text evidence="3">The sequence shown here is derived from an EMBL/GenBank/DDBJ whole genome shotgun (WGS) entry which is preliminary data.</text>
</comment>
<reference evidence="3" key="1">
    <citation type="submission" date="2016-10" db="EMBL/GenBank/DDBJ databases">
        <title>Genome sequence of Streptomyces malaysiense MUSC 136.</title>
        <authorList>
            <person name="Lee L.-H."/>
            <person name="Ser H.-L."/>
        </authorList>
    </citation>
    <scope>NUCLEOTIDE SEQUENCE [LARGE SCALE GENOMIC DNA]</scope>
    <source>
        <strain evidence="3">MUSC 136</strain>
    </source>
</reference>
<keyword evidence="4" id="KW-1185">Reference proteome</keyword>
<evidence type="ECO:0000256" key="1">
    <source>
        <dbReference type="ARBA" id="ARBA00022527"/>
    </source>
</evidence>